<organism evidence="2 3">
    <name type="scientific">Scylla paramamosain</name>
    <name type="common">Mud crab</name>
    <dbReference type="NCBI Taxonomy" id="85552"/>
    <lineage>
        <taxon>Eukaryota</taxon>
        <taxon>Metazoa</taxon>
        <taxon>Ecdysozoa</taxon>
        <taxon>Arthropoda</taxon>
        <taxon>Crustacea</taxon>
        <taxon>Multicrustacea</taxon>
        <taxon>Malacostraca</taxon>
        <taxon>Eumalacostraca</taxon>
        <taxon>Eucarida</taxon>
        <taxon>Decapoda</taxon>
        <taxon>Pleocyemata</taxon>
        <taxon>Brachyura</taxon>
        <taxon>Eubrachyura</taxon>
        <taxon>Portunoidea</taxon>
        <taxon>Portunidae</taxon>
        <taxon>Portuninae</taxon>
        <taxon>Scylla</taxon>
    </lineage>
</organism>
<comment type="caution">
    <text evidence="2">The sequence shown here is derived from an EMBL/GenBank/DDBJ whole genome shotgun (WGS) entry which is preliminary data.</text>
</comment>
<dbReference type="Proteomes" id="UP001487740">
    <property type="component" value="Unassembled WGS sequence"/>
</dbReference>
<reference evidence="2 3" key="1">
    <citation type="submission" date="2023-03" db="EMBL/GenBank/DDBJ databases">
        <title>High-quality genome of Scylla paramamosain provides insights in environmental adaptation.</title>
        <authorList>
            <person name="Zhang L."/>
        </authorList>
    </citation>
    <scope>NUCLEOTIDE SEQUENCE [LARGE SCALE GENOMIC DNA]</scope>
    <source>
        <strain evidence="2">LZ_2023a</strain>
        <tissue evidence="2">Muscle</tissue>
    </source>
</reference>
<proteinExistence type="predicted"/>
<dbReference type="EMBL" id="JARAKH010000048">
    <property type="protein sequence ID" value="KAK8376659.1"/>
    <property type="molecule type" value="Genomic_DNA"/>
</dbReference>
<sequence>MEKYLIKKRKCAEEKEEEVAEDIIKSKRTCVEGTDGDVTVKPGESETSRPGHIVESEENEVRVEIFVKKWDLPTKVFSSTRKFGGCQEAECYPVCMN</sequence>
<protein>
    <submittedName>
        <fullName evidence="2">Uncharacterized protein</fullName>
    </submittedName>
</protein>
<evidence type="ECO:0000313" key="1">
    <source>
        <dbReference type="EMBL" id="KAK8372362.1"/>
    </source>
</evidence>
<name>A0AAW0SP20_SCYPA</name>
<dbReference type="AlphaFoldDB" id="A0AAW0SP20"/>
<dbReference type="EMBL" id="JARAKH010002308">
    <property type="protein sequence ID" value="KAK8372362.1"/>
    <property type="molecule type" value="Genomic_DNA"/>
</dbReference>
<evidence type="ECO:0000313" key="3">
    <source>
        <dbReference type="Proteomes" id="UP001487740"/>
    </source>
</evidence>
<accession>A0AAW0SP20</accession>
<keyword evidence="3" id="KW-1185">Reference proteome</keyword>
<evidence type="ECO:0000313" key="2">
    <source>
        <dbReference type="EMBL" id="KAK8376659.1"/>
    </source>
</evidence>
<gene>
    <name evidence="2" type="ORF">O3P69_009935</name>
    <name evidence="1" type="ORF">O3P69_012347</name>
</gene>